<dbReference type="Proteomes" id="UP000198598">
    <property type="component" value="Unassembled WGS sequence"/>
</dbReference>
<protein>
    <submittedName>
        <fullName evidence="1">Uncharacterized protein</fullName>
    </submittedName>
</protein>
<accession>A0A1I1ZP19</accession>
<sequence length="46" mass="5025">MPINQSNKLLKVSRRTNHRPQLKPLGSVRAMTLKLGSNPDGLGKTA</sequence>
<evidence type="ECO:0000313" key="1">
    <source>
        <dbReference type="EMBL" id="SFE33382.1"/>
    </source>
</evidence>
<proteinExistence type="predicted"/>
<name>A0A1I1ZP19_9BACT</name>
<keyword evidence="2" id="KW-1185">Reference proteome</keyword>
<organism evidence="1 2">
    <name type="scientific">Spirosoma endophyticum</name>
    <dbReference type="NCBI Taxonomy" id="662367"/>
    <lineage>
        <taxon>Bacteria</taxon>
        <taxon>Pseudomonadati</taxon>
        <taxon>Bacteroidota</taxon>
        <taxon>Cytophagia</taxon>
        <taxon>Cytophagales</taxon>
        <taxon>Cytophagaceae</taxon>
        <taxon>Spirosoma</taxon>
    </lineage>
</organism>
<evidence type="ECO:0000313" key="2">
    <source>
        <dbReference type="Proteomes" id="UP000198598"/>
    </source>
</evidence>
<reference evidence="1 2" key="1">
    <citation type="submission" date="2016-10" db="EMBL/GenBank/DDBJ databases">
        <authorList>
            <person name="de Groot N.N."/>
        </authorList>
    </citation>
    <scope>NUCLEOTIDE SEQUENCE [LARGE SCALE GENOMIC DNA]</scope>
    <source>
        <strain evidence="1 2">DSM 26130</strain>
    </source>
</reference>
<dbReference type="AlphaFoldDB" id="A0A1I1ZP19"/>
<gene>
    <name evidence="1" type="ORF">SAMN05216167_112176</name>
</gene>
<dbReference type="EMBL" id="FOLQ01000012">
    <property type="protein sequence ID" value="SFE33382.1"/>
    <property type="molecule type" value="Genomic_DNA"/>
</dbReference>